<evidence type="ECO:0000313" key="3">
    <source>
        <dbReference type="Proteomes" id="UP000242287"/>
    </source>
</evidence>
<feature type="compositionally biased region" description="Basic and acidic residues" evidence="1">
    <location>
        <begin position="322"/>
        <end position="349"/>
    </location>
</feature>
<name>A0A2A9NVG8_9AGAR</name>
<dbReference type="Proteomes" id="UP000242287">
    <property type="component" value="Unassembled WGS sequence"/>
</dbReference>
<feature type="compositionally biased region" description="Polar residues" evidence="1">
    <location>
        <begin position="385"/>
        <end position="394"/>
    </location>
</feature>
<evidence type="ECO:0000256" key="1">
    <source>
        <dbReference type="SAM" id="MobiDB-lite"/>
    </source>
</evidence>
<reference evidence="2 3" key="1">
    <citation type="submission" date="2014-02" db="EMBL/GenBank/DDBJ databases">
        <title>Transposable element dynamics among asymbiotic and ectomycorrhizal Amanita fungi.</title>
        <authorList>
            <consortium name="DOE Joint Genome Institute"/>
            <person name="Hess J."/>
            <person name="Skrede I."/>
            <person name="Wolfe B."/>
            <person name="LaButti K."/>
            <person name="Ohm R.A."/>
            <person name="Grigoriev I.V."/>
            <person name="Pringle A."/>
        </authorList>
    </citation>
    <scope>NUCLEOTIDE SEQUENCE [LARGE SCALE GENOMIC DNA]</scope>
    <source>
        <strain evidence="2 3">SKay4041</strain>
    </source>
</reference>
<feature type="compositionally biased region" description="Acidic residues" evidence="1">
    <location>
        <begin position="218"/>
        <end position="228"/>
    </location>
</feature>
<protein>
    <submittedName>
        <fullName evidence="2">Uncharacterized protein</fullName>
    </submittedName>
</protein>
<dbReference type="EMBL" id="KZ301985">
    <property type="protein sequence ID" value="PFH51710.1"/>
    <property type="molecule type" value="Genomic_DNA"/>
</dbReference>
<sequence length="418" mass="46126">MSIGYLNEAKVISETLSPPTFETSPIADVPSMTQTTLVTKDNSFSGLHPTTRTKGILVMTSDNSPVSTSPLSMSSSTSSSMTCCSIAPPPSSNGSESTEENVSSPEVLEDSPKKELASDTTYGDEEEKTTATREPRPNVKFAPLPELAPRKRRSNAPLGVAARSQLVRRRRALAYDSGQPHYVVATPMWTEEELEQQKARMEKAWEKEKGKRQYYVHEEEESVEEGSVEDPLVVLGRLMKVAGKNIWRKVSKGDGKDATTAGLNEERKQMDDGIDGPKGDDRDEKASEESDRGPPERSSSSSLSSMKDCTTTFGRDQVVVGDRGEDGRSWEEIERGKDLPVVDSVDRSETAMATRKKKLWNRVRTESKPKPVSLFRSRSGKKAVSPNNQEQYNDSEAGREKRLESSSPSRGLRRSSSI</sequence>
<dbReference type="OrthoDB" id="3265817at2759"/>
<feature type="compositionally biased region" description="Polar residues" evidence="1">
    <location>
        <begin position="92"/>
        <end position="104"/>
    </location>
</feature>
<feature type="compositionally biased region" description="Low complexity" evidence="1">
    <location>
        <begin position="405"/>
        <end position="418"/>
    </location>
</feature>
<feature type="compositionally biased region" description="Basic and acidic residues" evidence="1">
    <location>
        <begin position="264"/>
        <end position="295"/>
    </location>
</feature>
<feature type="compositionally biased region" description="Basic and acidic residues" evidence="1">
    <location>
        <begin position="128"/>
        <end position="137"/>
    </location>
</feature>
<feature type="region of interest" description="Disordered" evidence="1">
    <location>
        <begin position="206"/>
        <end position="228"/>
    </location>
</feature>
<keyword evidence="3" id="KW-1185">Reference proteome</keyword>
<feature type="compositionally biased region" description="Low complexity" evidence="1">
    <location>
        <begin position="64"/>
        <end position="85"/>
    </location>
</feature>
<feature type="region of interest" description="Disordered" evidence="1">
    <location>
        <begin position="60"/>
        <end position="157"/>
    </location>
</feature>
<feature type="compositionally biased region" description="Basic and acidic residues" evidence="1">
    <location>
        <begin position="206"/>
        <end position="217"/>
    </location>
</feature>
<proteinExistence type="predicted"/>
<gene>
    <name evidence="2" type="ORF">AMATHDRAFT_46882</name>
</gene>
<evidence type="ECO:0000313" key="2">
    <source>
        <dbReference type="EMBL" id="PFH51710.1"/>
    </source>
</evidence>
<accession>A0A2A9NVG8</accession>
<organism evidence="2 3">
    <name type="scientific">Amanita thiersii Skay4041</name>
    <dbReference type="NCBI Taxonomy" id="703135"/>
    <lineage>
        <taxon>Eukaryota</taxon>
        <taxon>Fungi</taxon>
        <taxon>Dikarya</taxon>
        <taxon>Basidiomycota</taxon>
        <taxon>Agaricomycotina</taxon>
        <taxon>Agaricomycetes</taxon>
        <taxon>Agaricomycetidae</taxon>
        <taxon>Agaricales</taxon>
        <taxon>Pluteineae</taxon>
        <taxon>Amanitaceae</taxon>
        <taxon>Amanita</taxon>
    </lineage>
</organism>
<dbReference type="AlphaFoldDB" id="A0A2A9NVG8"/>
<feature type="compositionally biased region" description="Low complexity" evidence="1">
    <location>
        <begin position="296"/>
        <end position="305"/>
    </location>
</feature>
<feature type="region of interest" description="Disordered" evidence="1">
    <location>
        <begin position="246"/>
        <end position="418"/>
    </location>
</feature>